<organism evidence="3">
    <name type="scientific">Micromonas pusilla (strain CCMP1545)</name>
    <name type="common">Picoplanktonic green alga</name>
    <dbReference type="NCBI Taxonomy" id="564608"/>
    <lineage>
        <taxon>Eukaryota</taxon>
        <taxon>Viridiplantae</taxon>
        <taxon>Chlorophyta</taxon>
        <taxon>Mamiellophyceae</taxon>
        <taxon>Mamiellales</taxon>
        <taxon>Mamiellaceae</taxon>
        <taxon>Micromonas</taxon>
    </lineage>
</organism>
<dbReference type="AlphaFoldDB" id="C1MI42"/>
<protein>
    <submittedName>
        <fullName evidence="2">Predicted protein</fullName>
    </submittedName>
</protein>
<dbReference type="eggNOG" id="ENOG502QQTM">
    <property type="taxonomic scope" value="Eukaryota"/>
</dbReference>
<accession>C1MI42</accession>
<proteinExistence type="predicted"/>
<feature type="region of interest" description="Disordered" evidence="1">
    <location>
        <begin position="472"/>
        <end position="493"/>
    </location>
</feature>
<dbReference type="EMBL" id="GG663735">
    <property type="protein sequence ID" value="EEH60316.1"/>
    <property type="molecule type" value="Genomic_DNA"/>
</dbReference>
<feature type="compositionally biased region" description="Low complexity" evidence="1">
    <location>
        <begin position="20"/>
        <end position="47"/>
    </location>
</feature>
<feature type="compositionally biased region" description="Low complexity" evidence="1">
    <location>
        <begin position="65"/>
        <end position="74"/>
    </location>
</feature>
<dbReference type="GeneID" id="9681169"/>
<sequence length="493" mass="51481">MILASSRAALAPAPPRARAPRVVVGKSSSANSSSRGRVAVASSSSSLAARVFGAKTRAAARRAPRGFAPPRAAANEPPKAPGFEGAPMDPGSPQGQLLAHVLDNEPQLFDAAVEATLDRLCDEIDDAESASNGVIDVTNDDGDGNAADRAAPKKGGELVLFRRIQEMRAMERRSGVQDVMYAQILQKFMTIGVDMLPPLDDTTLIMRGVDLNQLTKGVHSVEALEMVKEHLLGMLGPEASTAYSNTMVRMSKLQAAQMYAASIMFGYFLKRADKRFSLDRAMGTLPMNPMESAAALEALFNSASAMDSMDEADVPFAGASEFPGSSGPTFDVASNSTDDDAATATAAGAGAAGGGSTTLKQYIQSFDQQALSDTARIVSLEGVVLAERQTGALFGSVEDLAMEMKEALESGGVEINSADELMSRVQEVVGAGKVKTLTVPVATQRRIVLEAVAFGSFLRDVESGVDARDGRLLTPAPSAGRGREPPGLIGGAA</sequence>
<dbReference type="KEGG" id="mpp:MICPUCDRAFT_50429"/>
<dbReference type="InterPro" id="IPR008479">
    <property type="entry name" value="DUF760"/>
</dbReference>
<dbReference type="PANTHER" id="PTHR31808">
    <property type="entry name" value="EXPRESSED PROTEIN"/>
    <property type="match status" value="1"/>
</dbReference>
<evidence type="ECO:0000313" key="3">
    <source>
        <dbReference type="Proteomes" id="UP000001876"/>
    </source>
</evidence>
<dbReference type="OrthoDB" id="25131at2759"/>
<evidence type="ECO:0000256" key="1">
    <source>
        <dbReference type="SAM" id="MobiDB-lite"/>
    </source>
</evidence>
<dbReference type="OMA" id="CPGFMRF"/>
<dbReference type="InterPro" id="IPR038925">
    <property type="entry name" value="At3g17800-like"/>
</dbReference>
<keyword evidence="3" id="KW-1185">Reference proteome</keyword>
<name>C1MI42_MICPC</name>
<evidence type="ECO:0000313" key="2">
    <source>
        <dbReference type="EMBL" id="EEH60316.1"/>
    </source>
</evidence>
<feature type="region of interest" description="Disordered" evidence="1">
    <location>
        <begin position="1"/>
        <end position="47"/>
    </location>
</feature>
<gene>
    <name evidence="2" type="ORF">MICPUCDRAFT_50429</name>
</gene>
<dbReference type="STRING" id="564608.C1MI42"/>
<dbReference type="Pfam" id="PF05542">
    <property type="entry name" value="DUF760"/>
    <property type="match status" value="1"/>
</dbReference>
<reference evidence="2 3" key="1">
    <citation type="journal article" date="2009" name="Science">
        <title>Green evolution and dynamic adaptations revealed by genomes of the marine picoeukaryotes Micromonas.</title>
        <authorList>
            <person name="Worden A.Z."/>
            <person name="Lee J.H."/>
            <person name="Mock T."/>
            <person name="Rouze P."/>
            <person name="Simmons M.P."/>
            <person name="Aerts A.L."/>
            <person name="Allen A.E."/>
            <person name="Cuvelier M.L."/>
            <person name="Derelle E."/>
            <person name="Everett M.V."/>
            <person name="Foulon E."/>
            <person name="Grimwood J."/>
            <person name="Gundlach H."/>
            <person name="Henrissat B."/>
            <person name="Napoli C."/>
            <person name="McDonald S.M."/>
            <person name="Parker M.S."/>
            <person name="Rombauts S."/>
            <person name="Salamov A."/>
            <person name="Von Dassow P."/>
            <person name="Badger J.H."/>
            <person name="Coutinho P.M."/>
            <person name="Demir E."/>
            <person name="Dubchak I."/>
            <person name="Gentemann C."/>
            <person name="Eikrem W."/>
            <person name="Gready J.E."/>
            <person name="John U."/>
            <person name="Lanier W."/>
            <person name="Lindquist E.A."/>
            <person name="Lucas S."/>
            <person name="Mayer K.F."/>
            <person name="Moreau H."/>
            <person name="Not F."/>
            <person name="Otillar R."/>
            <person name="Panaud O."/>
            <person name="Pangilinan J."/>
            <person name="Paulsen I."/>
            <person name="Piegu B."/>
            <person name="Poliakov A."/>
            <person name="Robbens S."/>
            <person name="Schmutz J."/>
            <person name="Toulza E."/>
            <person name="Wyss T."/>
            <person name="Zelensky A."/>
            <person name="Zhou K."/>
            <person name="Armbrust E.V."/>
            <person name="Bhattacharya D."/>
            <person name="Goodenough U.W."/>
            <person name="Van de Peer Y."/>
            <person name="Grigoriev I.V."/>
        </authorList>
    </citation>
    <scope>NUCLEOTIDE SEQUENCE [LARGE SCALE GENOMIC DNA]</scope>
    <source>
        <strain evidence="2 3">CCMP1545</strain>
    </source>
</reference>
<feature type="compositionally biased region" description="Low complexity" evidence="1">
    <location>
        <begin position="1"/>
        <end position="11"/>
    </location>
</feature>
<dbReference type="RefSeq" id="XP_003055064.1">
    <property type="nucleotide sequence ID" value="XM_003055018.1"/>
</dbReference>
<dbReference type="Proteomes" id="UP000001876">
    <property type="component" value="Unassembled WGS sequence"/>
</dbReference>
<feature type="region of interest" description="Disordered" evidence="1">
    <location>
        <begin position="60"/>
        <end position="95"/>
    </location>
</feature>
<dbReference type="PANTHER" id="PTHR31808:SF4">
    <property type="entry name" value="LIGASE, PUTATIVE (DUF760)-RELATED"/>
    <property type="match status" value="1"/>
</dbReference>